<feature type="domain" description="CusB-like barrel-sandwich hybrid" evidence="6">
    <location>
        <begin position="40"/>
        <end position="233"/>
    </location>
</feature>
<evidence type="ECO:0000256" key="5">
    <source>
        <dbReference type="SAM" id="MobiDB-lite"/>
    </source>
</evidence>
<evidence type="ECO:0000256" key="3">
    <source>
        <dbReference type="ARBA" id="ARBA00022989"/>
    </source>
</evidence>
<dbReference type="KEGG" id="dvl:Dvul_0614"/>
<name>A0A0H3A6E0_NITV4</name>
<sequence length="389" mass="40792" precursor="true">MRIANLLAAGVCIAALAAGVWHYHDMGRVVLEEPRVAGVVRVVDAPTASVVGPLRVREGDVVAAGDELLRLAVPAGVGADAMPHAAGASHEMREREAHAAWQAASKVEEGVRRQLELRSTEHARALVVLRGMRADASVSYAALQRAERDEREARKAYDAARKSAEDASNLRAEAEGAWRSLREGRQMAVGTSPGAEMRPVVHIIRADVAGIVTRTLVREGGAVTAGQPLLEIASSNAADLWVVGRVPLGREASIRKGMVCSVRLEGIKGEIRGRVVSLEDGPSGRLSAESPANSRFAVVPGVPVAEGLVQADDAGVSPSRSGAGADRRARGGEGSRGAGVWARVVPEPAEVSQGRTAGTTSPQLRYGLAVDEAVVLVRESYPDVTANAR</sequence>
<dbReference type="Pfam" id="PF25919">
    <property type="entry name" value="BSH_CusB"/>
    <property type="match status" value="1"/>
</dbReference>
<organism evidence="7 8">
    <name type="scientific">Nitratidesulfovibrio vulgaris (strain DP4)</name>
    <name type="common">Desulfovibrio vulgaris</name>
    <dbReference type="NCBI Taxonomy" id="391774"/>
    <lineage>
        <taxon>Bacteria</taxon>
        <taxon>Pseudomonadati</taxon>
        <taxon>Thermodesulfobacteriota</taxon>
        <taxon>Desulfovibrionia</taxon>
        <taxon>Desulfovibrionales</taxon>
        <taxon>Desulfovibrionaceae</taxon>
        <taxon>Nitratidesulfovibrio</taxon>
    </lineage>
</organism>
<dbReference type="PANTHER" id="PTHR30386:SF26">
    <property type="entry name" value="TRANSPORT PROTEIN COMB"/>
    <property type="match status" value="1"/>
</dbReference>
<evidence type="ECO:0000313" key="8">
    <source>
        <dbReference type="Proteomes" id="UP000009173"/>
    </source>
</evidence>
<protein>
    <recommendedName>
        <fullName evidence="6">CusB-like barrel-sandwich hybrid domain-containing protein</fullName>
    </recommendedName>
</protein>
<dbReference type="InterPro" id="IPR050739">
    <property type="entry name" value="MFP"/>
</dbReference>
<gene>
    <name evidence="7" type="ordered locus">Dvul_0614</name>
</gene>
<dbReference type="Gene3D" id="2.40.50.100">
    <property type="match status" value="1"/>
</dbReference>
<dbReference type="GO" id="GO:0016020">
    <property type="term" value="C:membrane"/>
    <property type="evidence" value="ECO:0007669"/>
    <property type="project" value="UniProtKB-SubCell"/>
</dbReference>
<feature type="compositionally biased region" description="Polar residues" evidence="5">
    <location>
        <begin position="353"/>
        <end position="362"/>
    </location>
</feature>
<keyword evidence="4" id="KW-0472">Membrane</keyword>
<dbReference type="Proteomes" id="UP000009173">
    <property type="component" value="Chromosome"/>
</dbReference>
<evidence type="ECO:0000256" key="1">
    <source>
        <dbReference type="ARBA" id="ARBA00004167"/>
    </source>
</evidence>
<dbReference type="EMBL" id="CP000527">
    <property type="protein sequence ID" value="ABM27637.1"/>
    <property type="molecule type" value="Genomic_DNA"/>
</dbReference>
<dbReference type="InterPro" id="IPR058790">
    <property type="entry name" value="BSH_CusB"/>
</dbReference>
<dbReference type="PANTHER" id="PTHR30386">
    <property type="entry name" value="MEMBRANE FUSION SUBUNIT OF EMRAB-TOLC MULTIDRUG EFFLUX PUMP"/>
    <property type="match status" value="1"/>
</dbReference>
<proteinExistence type="predicted"/>
<dbReference type="HOGENOM" id="CLU_709268_0_0_7"/>
<evidence type="ECO:0000259" key="6">
    <source>
        <dbReference type="Pfam" id="PF25919"/>
    </source>
</evidence>
<dbReference type="AlphaFoldDB" id="A0A0H3A6E0"/>
<feature type="region of interest" description="Disordered" evidence="5">
    <location>
        <begin position="309"/>
        <end position="362"/>
    </location>
</feature>
<dbReference type="RefSeq" id="WP_011791724.1">
    <property type="nucleotide sequence ID" value="NC_008751.1"/>
</dbReference>
<evidence type="ECO:0000256" key="4">
    <source>
        <dbReference type="ARBA" id="ARBA00023136"/>
    </source>
</evidence>
<keyword evidence="2" id="KW-0812">Transmembrane</keyword>
<reference evidence="8" key="1">
    <citation type="journal article" date="2009" name="Environ. Microbiol.">
        <title>Contribution of mobile genetic elements to Desulfovibrio vulgaris genome plasticity.</title>
        <authorList>
            <person name="Walker C.B."/>
            <person name="Stolyar S."/>
            <person name="Chivian D."/>
            <person name="Pinel N."/>
            <person name="Gabster J.A."/>
            <person name="Dehal P.S."/>
            <person name="He Z."/>
            <person name="Yang Z.K."/>
            <person name="Yen H.C."/>
            <person name="Zhou J."/>
            <person name="Wall J.D."/>
            <person name="Hazen T.C."/>
            <person name="Arkin A.P."/>
            <person name="Stahl D.A."/>
        </authorList>
    </citation>
    <scope>NUCLEOTIDE SEQUENCE [LARGE SCALE GENOMIC DNA]</scope>
    <source>
        <strain evidence="8">DP4</strain>
    </source>
</reference>
<evidence type="ECO:0000313" key="7">
    <source>
        <dbReference type="EMBL" id="ABM27637.1"/>
    </source>
</evidence>
<evidence type="ECO:0000256" key="2">
    <source>
        <dbReference type="ARBA" id="ARBA00022692"/>
    </source>
</evidence>
<comment type="subcellular location">
    <subcellularLocation>
        <location evidence="1">Membrane</location>
        <topology evidence="1">Single-pass membrane protein</topology>
    </subcellularLocation>
</comment>
<accession>A0A0H3A6E0</accession>
<keyword evidence="3" id="KW-1133">Transmembrane helix</keyword>